<feature type="binding site" evidence="34">
    <location>
        <begin position="157"/>
        <end position="159"/>
    </location>
    <ligand>
        <name>substrate</name>
    </ligand>
</feature>
<evidence type="ECO:0000256" key="32">
    <source>
        <dbReference type="PIRNR" id="PIRNR031924"/>
    </source>
</evidence>
<evidence type="ECO:0000256" key="9">
    <source>
        <dbReference type="ARBA" id="ARBA00022729"/>
    </source>
</evidence>
<evidence type="ECO:0000256" key="18">
    <source>
        <dbReference type="ARBA" id="ARBA00031167"/>
    </source>
</evidence>
<comment type="catalytic activity">
    <reaction evidence="25">
        <text>a 1-acyl-sn-glycero-3-phosphocholine + H2O = a 1-acyl-sn-glycerol + phosphocholine + H(+)</text>
        <dbReference type="Rhea" id="RHEA:44720"/>
        <dbReference type="ChEBI" id="CHEBI:15377"/>
        <dbReference type="ChEBI" id="CHEBI:15378"/>
        <dbReference type="ChEBI" id="CHEBI:58168"/>
        <dbReference type="ChEBI" id="CHEBI:64683"/>
        <dbReference type="ChEBI" id="CHEBI:295975"/>
    </reaction>
    <physiologicalReaction direction="left-to-right" evidence="25">
        <dbReference type="Rhea" id="RHEA:44721"/>
    </physiologicalReaction>
</comment>
<proteinExistence type="inferred from homology"/>
<evidence type="ECO:0000256" key="11">
    <source>
        <dbReference type="ARBA" id="ARBA00022833"/>
    </source>
</evidence>
<evidence type="ECO:0000256" key="17">
    <source>
        <dbReference type="ARBA" id="ARBA00023288"/>
    </source>
</evidence>
<evidence type="ECO:0000256" key="15">
    <source>
        <dbReference type="ARBA" id="ARBA00023157"/>
    </source>
</evidence>
<evidence type="ECO:0000256" key="2">
    <source>
        <dbReference type="ARBA" id="ARBA00004609"/>
    </source>
</evidence>
<dbReference type="InterPro" id="IPR017850">
    <property type="entry name" value="Alkaline_phosphatase_core_sf"/>
</dbReference>
<dbReference type="RefSeq" id="WP_151890656.1">
    <property type="nucleotide sequence ID" value="NZ_VNIK02000007.1"/>
</dbReference>
<dbReference type="InterPro" id="IPR002591">
    <property type="entry name" value="Phosphodiest/P_Trfase"/>
</dbReference>
<dbReference type="EMBL" id="VNIK02000007">
    <property type="protein sequence ID" value="KAB5487512.1"/>
    <property type="molecule type" value="Genomic_DNA"/>
</dbReference>
<evidence type="ECO:0000256" key="23">
    <source>
        <dbReference type="ARBA" id="ARBA00047482"/>
    </source>
</evidence>
<evidence type="ECO:0000256" key="6">
    <source>
        <dbReference type="ARBA" id="ARBA00022553"/>
    </source>
</evidence>
<keyword evidence="12" id="KW-0442">Lipid degradation</keyword>
<comment type="catalytic activity">
    <reaction evidence="21">
        <text>1-dodecanoyl-sn-glycero-3-phosphocholine + H2O = 1-dodecanoyl-sn-glycerol + phosphocholine + H(+)</text>
        <dbReference type="Rhea" id="RHEA:41127"/>
        <dbReference type="ChEBI" id="CHEBI:15377"/>
        <dbReference type="ChEBI" id="CHEBI:15378"/>
        <dbReference type="ChEBI" id="CHEBI:74966"/>
        <dbReference type="ChEBI" id="CHEBI:75529"/>
        <dbReference type="ChEBI" id="CHEBI:295975"/>
    </reaction>
    <physiologicalReaction direction="left-to-right" evidence="21">
        <dbReference type="Rhea" id="RHEA:41128"/>
    </physiologicalReaction>
</comment>
<evidence type="ECO:0000256" key="31">
    <source>
        <dbReference type="ARBA" id="ARBA00049320"/>
    </source>
</evidence>
<dbReference type="OrthoDB" id="9766127at2"/>
<reference evidence="36" key="1">
    <citation type="submission" date="2019-10" db="EMBL/GenBank/DDBJ databases">
        <title>Muricauda hadale sp. nov., a piezophilic bacterium isolated from hadopelagic water of the Mariana Trench.</title>
        <authorList>
            <person name="Wei Y."/>
        </authorList>
    </citation>
    <scope>NUCLEOTIDE SEQUENCE [LARGE SCALE GENOMIC DNA]</scope>
    <source>
        <strain evidence="36">MT-229</strain>
    </source>
</reference>
<keyword evidence="9 35" id="KW-0732">Signal</keyword>
<evidence type="ECO:0000256" key="29">
    <source>
        <dbReference type="ARBA" id="ARBA00048703"/>
    </source>
</evidence>
<keyword evidence="17" id="KW-0449">Lipoprotein</keyword>
<gene>
    <name evidence="36" type="ORF">FOT42_011150</name>
</gene>
<comment type="catalytic activity">
    <reaction evidence="28">
        <text>sphing-4-enine-phosphocholine + H2O = sphing-4-enine + phosphocholine + H(+)</text>
        <dbReference type="Rhea" id="RHEA:41095"/>
        <dbReference type="ChEBI" id="CHEBI:15377"/>
        <dbReference type="ChEBI" id="CHEBI:15378"/>
        <dbReference type="ChEBI" id="CHEBI:57756"/>
        <dbReference type="ChEBI" id="CHEBI:58906"/>
        <dbReference type="ChEBI" id="CHEBI:295975"/>
    </reaction>
    <physiologicalReaction direction="left-to-right" evidence="28">
        <dbReference type="Rhea" id="RHEA:41096"/>
    </physiologicalReaction>
</comment>
<evidence type="ECO:0000256" key="3">
    <source>
        <dbReference type="ARBA" id="ARBA00010594"/>
    </source>
</evidence>
<evidence type="ECO:0000256" key="16">
    <source>
        <dbReference type="ARBA" id="ARBA00023180"/>
    </source>
</evidence>
<dbReference type="SUPFAM" id="SSF53649">
    <property type="entry name" value="Alkaline phosphatase-like"/>
    <property type="match status" value="1"/>
</dbReference>
<sequence length="553" mass="62005">MSKSRCFIFLLLMGMAQTLLGQDRPKLVVAVVVDQMRHDYLSRYWDKFGENGFKRLVNEGFNFENNHYNYLPTKTAPGHASIFTGTTPMNHGIIGNNWYDRENGEMVYCVGDTAVSSVGTSRKSGKMSPHRLNGNTFADENRIHTQMRGRTISVSLKDRGAILPGGHTANGAYWFFGGDEGVFITSSYYRSTLPNWVNDFNDSRKVDTYLRTWDTKNLSDTYTESIVDANPYEGGFKGKAEPVFPYDLQKLKEQNGMYDILMETPFGNDITLDFALAAIEGENLGEDGYTDVLTVSFSSTDKIGHNFGVDSKELEDAYLRLDENISRFLEYLDEKLGVHEYLFMLTADHGGTHVPAYLKSLKVPAGYFDMREFKSEVVKFSEKEFKTSGIIDNISNNQVFLDHDAISRAGHDLEKVVRSLYGHILNYPQVDKVFTRSQLEGSTIFHGTGSLAQLGFHLKRSGDLQFVLEPGILSYRTTGSTHGDATNYDTHVPLIFYGKGIPVGSTYKRSHIVDIAPTICAILGVSFPNLSTGDPLWSMLNLIPNNQPLVKQQ</sequence>
<keyword evidence="15" id="KW-1015">Disulfide bond</keyword>
<comment type="catalytic activity">
    <reaction evidence="26">
        <text>1-tetradecanoyl-sn-glycero-3-phosphocholine + H2O = 1-tetradecanoyl-sn-glycerol + phosphocholine + H(+)</text>
        <dbReference type="Rhea" id="RHEA:40999"/>
        <dbReference type="ChEBI" id="CHEBI:15377"/>
        <dbReference type="ChEBI" id="CHEBI:15378"/>
        <dbReference type="ChEBI" id="CHEBI:64489"/>
        <dbReference type="ChEBI" id="CHEBI:75536"/>
        <dbReference type="ChEBI" id="CHEBI:295975"/>
    </reaction>
    <physiologicalReaction direction="left-to-right" evidence="26">
        <dbReference type="Rhea" id="RHEA:41000"/>
    </physiologicalReaction>
</comment>
<dbReference type="PANTHER" id="PTHR10151">
    <property type="entry name" value="ECTONUCLEOTIDE PYROPHOSPHATASE/PHOSPHODIESTERASE"/>
    <property type="match status" value="1"/>
</dbReference>
<keyword evidence="16" id="KW-0325">Glycoprotein</keyword>
<dbReference type="Pfam" id="PF01663">
    <property type="entry name" value="Phosphodiest"/>
    <property type="match status" value="1"/>
</dbReference>
<evidence type="ECO:0000256" key="35">
    <source>
        <dbReference type="SAM" id="SignalP"/>
    </source>
</evidence>
<evidence type="ECO:0000256" key="20">
    <source>
        <dbReference type="ARBA" id="ARBA00046203"/>
    </source>
</evidence>
<dbReference type="GO" id="GO:0016042">
    <property type="term" value="P:lipid catabolic process"/>
    <property type="evidence" value="ECO:0007669"/>
    <property type="project" value="UniProtKB-KW"/>
</dbReference>
<keyword evidence="13" id="KW-0443">Lipid metabolism</keyword>
<feature type="binding site" evidence="34">
    <location>
        <position position="96"/>
    </location>
    <ligand>
        <name>substrate</name>
    </ligand>
</feature>
<keyword evidence="14" id="KW-0472">Membrane</keyword>
<dbReference type="Proteomes" id="UP000319204">
    <property type="component" value="Unassembled WGS sequence"/>
</dbReference>
<dbReference type="EC" id="3.1.4.38" evidence="4"/>
<comment type="catalytic activity">
    <reaction evidence="22">
        <text>1-(9Z-octadecenoyl)-sn-glycero-3-phosphocholine + H2O = 1-(9Z-octadecenoyl)-sn-glycerol + phosphocholine + H(+)</text>
        <dbReference type="Rhea" id="RHEA:41091"/>
        <dbReference type="ChEBI" id="CHEBI:15377"/>
        <dbReference type="ChEBI" id="CHEBI:15378"/>
        <dbReference type="ChEBI" id="CHEBI:28610"/>
        <dbReference type="ChEBI" id="CHEBI:75757"/>
        <dbReference type="ChEBI" id="CHEBI:295975"/>
    </reaction>
    <physiologicalReaction direction="left-to-right" evidence="22">
        <dbReference type="Rhea" id="RHEA:41092"/>
    </physiologicalReaction>
</comment>
<dbReference type="InterPro" id="IPR026263">
    <property type="entry name" value="Alkaline_phosphatase_prok"/>
</dbReference>
<dbReference type="GO" id="GO:0004035">
    <property type="term" value="F:alkaline phosphatase activity"/>
    <property type="evidence" value="ECO:0007669"/>
    <property type="project" value="InterPro"/>
</dbReference>
<feature type="signal peptide" evidence="35">
    <location>
        <begin position="1"/>
        <end position="21"/>
    </location>
</feature>
<dbReference type="GO" id="GO:0047390">
    <property type="term" value="F:glycerophosphocholine cholinephosphodiesterase activity"/>
    <property type="evidence" value="ECO:0007669"/>
    <property type="project" value="UniProtKB-EC"/>
</dbReference>
<evidence type="ECO:0000256" key="27">
    <source>
        <dbReference type="ARBA" id="ARBA00048209"/>
    </source>
</evidence>
<comment type="caution">
    <text evidence="36">The sequence shown here is derived from an EMBL/GenBank/DDBJ whole genome shotgun (WGS) entry which is preliminary data.</text>
</comment>
<evidence type="ECO:0000313" key="37">
    <source>
        <dbReference type="Proteomes" id="UP000319204"/>
    </source>
</evidence>
<evidence type="ECO:0000256" key="30">
    <source>
        <dbReference type="ARBA" id="ARBA00049092"/>
    </source>
</evidence>
<feature type="chain" id="PRO_5024303688" description="glycerophosphocholine cholinephosphodiesterase" evidence="35">
    <location>
        <begin position="22"/>
        <end position="553"/>
    </location>
</feature>
<comment type="subcellular location">
    <subcellularLocation>
        <location evidence="2">Cell membrane</location>
        <topology evidence="2">Lipid-anchor</topology>
        <topology evidence="2">GPI-anchor</topology>
    </subcellularLocation>
</comment>
<organism evidence="36 37">
    <name type="scientific">Flagellimonas hadalis</name>
    <dbReference type="NCBI Taxonomy" id="2597517"/>
    <lineage>
        <taxon>Bacteria</taxon>
        <taxon>Pseudomonadati</taxon>
        <taxon>Bacteroidota</taxon>
        <taxon>Flavobacteriia</taxon>
        <taxon>Flavobacteriales</taxon>
        <taxon>Flavobacteriaceae</taxon>
        <taxon>Flagellimonas</taxon>
    </lineage>
</organism>
<comment type="catalytic activity">
    <reaction evidence="23">
        <text>glycero-2-phosphocholine + H2O = phosphocholine + glycerol + H(+)</text>
        <dbReference type="Rhea" id="RHEA:61684"/>
        <dbReference type="ChEBI" id="CHEBI:15377"/>
        <dbReference type="ChEBI" id="CHEBI:15378"/>
        <dbReference type="ChEBI" id="CHEBI:17754"/>
        <dbReference type="ChEBI" id="CHEBI:144950"/>
        <dbReference type="ChEBI" id="CHEBI:295975"/>
    </reaction>
    <physiologicalReaction direction="left-to-right" evidence="23">
        <dbReference type="Rhea" id="RHEA:61685"/>
    </physiologicalReaction>
</comment>
<dbReference type="GO" id="GO:0098552">
    <property type="term" value="C:side of membrane"/>
    <property type="evidence" value="ECO:0007669"/>
    <property type="project" value="UniProtKB-KW"/>
</dbReference>
<evidence type="ECO:0000256" key="22">
    <source>
        <dbReference type="ARBA" id="ARBA00047322"/>
    </source>
</evidence>
<dbReference type="GO" id="GO:0005886">
    <property type="term" value="C:plasma membrane"/>
    <property type="evidence" value="ECO:0007669"/>
    <property type="project" value="UniProtKB-SubCell"/>
</dbReference>
<keyword evidence="6 33" id="KW-0597">Phosphoprotein</keyword>
<accession>A0A5N5IRC7</accession>
<evidence type="ECO:0000256" key="24">
    <source>
        <dbReference type="ARBA" id="ARBA00047494"/>
    </source>
</evidence>
<dbReference type="CDD" id="cd16016">
    <property type="entry name" value="AP-SPAP"/>
    <property type="match status" value="1"/>
</dbReference>
<comment type="function">
    <text evidence="20">Choline-specific glycerophosphodiesterase that hydrolyzes glycerophosphocholine (GPC) and lysophosphatidylcholine (LPC) and contributes to supplying choline to the cells. Has a preference for LPC with short (12:0 and 14:0) or polyunsaturated (18:2 and 20:4) fatty acids. In vitro, hydrolyzes only choline-containing lysophospholipids, such as sphingosylphosphorylcholine (SPC), platelet-activating factor (PAF) and lysoPAF, but not other lysophospholipids.</text>
</comment>
<evidence type="ECO:0000256" key="1">
    <source>
        <dbReference type="ARBA" id="ARBA00001947"/>
    </source>
</evidence>
<dbReference type="PANTHER" id="PTHR10151:SF66">
    <property type="entry name" value="GLYCEROPHOSPHOCHOLINE CHOLINEPHOSPHODIESTERASE ENPP6"/>
    <property type="match status" value="1"/>
</dbReference>
<evidence type="ECO:0000256" key="28">
    <source>
        <dbReference type="ARBA" id="ARBA00048234"/>
    </source>
</evidence>
<keyword evidence="7" id="KW-0336">GPI-anchor</keyword>
<keyword evidence="8 32" id="KW-0479">Metal-binding</keyword>
<dbReference type="Gene3D" id="3.30.1360.150">
    <property type="match status" value="1"/>
</dbReference>
<evidence type="ECO:0000256" key="5">
    <source>
        <dbReference type="ARBA" id="ARBA00022475"/>
    </source>
</evidence>
<keyword evidence="5" id="KW-1003">Cell membrane</keyword>
<dbReference type="GO" id="GO:0046872">
    <property type="term" value="F:metal ion binding"/>
    <property type="evidence" value="ECO:0007669"/>
    <property type="project" value="UniProtKB-KW"/>
</dbReference>
<evidence type="ECO:0000256" key="14">
    <source>
        <dbReference type="ARBA" id="ARBA00023136"/>
    </source>
</evidence>
<evidence type="ECO:0000256" key="21">
    <source>
        <dbReference type="ARBA" id="ARBA00047290"/>
    </source>
</evidence>
<name>A0A5N5IRC7_9FLAO</name>
<comment type="similarity">
    <text evidence="3">Belongs to the nucleotide pyrophosphatase/phosphodiesterase family.</text>
</comment>
<evidence type="ECO:0000256" key="10">
    <source>
        <dbReference type="ARBA" id="ARBA00022801"/>
    </source>
</evidence>
<keyword evidence="37" id="KW-1185">Reference proteome</keyword>
<evidence type="ECO:0000256" key="12">
    <source>
        <dbReference type="ARBA" id="ARBA00022963"/>
    </source>
</evidence>
<evidence type="ECO:0000256" key="7">
    <source>
        <dbReference type="ARBA" id="ARBA00022622"/>
    </source>
</evidence>
<comment type="catalytic activity">
    <reaction evidence="29">
        <text>sn-glycerol 3-phosphocholine + H2O = phosphocholine + glycerol + H(+)</text>
        <dbReference type="Rhea" id="RHEA:19545"/>
        <dbReference type="ChEBI" id="CHEBI:15377"/>
        <dbReference type="ChEBI" id="CHEBI:15378"/>
        <dbReference type="ChEBI" id="CHEBI:16870"/>
        <dbReference type="ChEBI" id="CHEBI:17754"/>
        <dbReference type="ChEBI" id="CHEBI:295975"/>
        <dbReference type="EC" id="3.1.4.38"/>
    </reaction>
    <physiologicalReaction direction="left-to-right" evidence="29">
        <dbReference type="Rhea" id="RHEA:19546"/>
    </physiologicalReaction>
</comment>
<evidence type="ECO:0000256" key="25">
    <source>
        <dbReference type="ARBA" id="ARBA00047600"/>
    </source>
</evidence>
<keyword evidence="11" id="KW-0862">Zinc</keyword>
<protein>
    <recommendedName>
        <fullName evidence="4">glycerophosphocholine cholinephosphodiesterase</fullName>
        <ecNumber evidence="4">3.1.4.38</ecNumber>
    </recommendedName>
    <alternativeName>
        <fullName evidence="19">Choline-specific glycerophosphodiester phosphodiesterase</fullName>
    </alternativeName>
    <alternativeName>
        <fullName evidence="18">Ectonucleotide pyrophosphatase/phosphodiesterase family member 6</fullName>
    </alternativeName>
</protein>
<comment type="catalytic activity">
    <reaction evidence="27">
        <text>1-hexadecanoyl-sn-glycero-3-phosphocholine + H2O = 1-hexadecanoyl-sn-glycerol + phosphocholine + H(+)</text>
        <dbReference type="Rhea" id="RHEA:41119"/>
        <dbReference type="ChEBI" id="CHEBI:15377"/>
        <dbReference type="ChEBI" id="CHEBI:15378"/>
        <dbReference type="ChEBI" id="CHEBI:72998"/>
        <dbReference type="ChEBI" id="CHEBI:75542"/>
        <dbReference type="ChEBI" id="CHEBI:295975"/>
    </reaction>
    <physiologicalReaction direction="left-to-right" evidence="27">
        <dbReference type="Rhea" id="RHEA:41120"/>
    </physiologicalReaction>
</comment>
<comment type="catalytic activity">
    <reaction evidence="31">
        <text>1-(5Z,8Z,11Z,14Z-eicosatetraenoyl)-sn-glycero-3-phosphocholine + H2O = 1-(5Z,8Z,11Z,14Z-eicosatetraenoyl)-sn-glycerol + phosphocholine + H(+)</text>
        <dbReference type="Rhea" id="RHEA:41003"/>
        <dbReference type="ChEBI" id="CHEBI:15377"/>
        <dbReference type="ChEBI" id="CHEBI:15378"/>
        <dbReference type="ChEBI" id="CHEBI:34071"/>
        <dbReference type="ChEBI" id="CHEBI:74344"/>
        <dbReference type="ChEBI" id="CHEBI:295975"/>
    </reaction>
    <physiologicalReaction direction="left-to-right" evidence="31">
        <dbReference type="Rhea" id="RHEA:41004"/>
    </physiologicalReaction>
</comment>
<keyword evidence="10" id="KW-0378">Hydrolase</keyword>
<evidence type="ECO:0000256" key="8">
    <source>
        <dbReference type="ARBA" id="ARBA00022723"/>
    </source>
</evidence>
<comment type="cofactor">
    <cofactor evidence="1">
        <name>Zn(2+)</name>
        <dbReference type="ChEBI" id="CHEBI:29105"/>
    </cofactor>
</comment>
<evidence type="ECO:0000256" key="26">
    <source>
        <dbReference type="ARBA" id="ARBA00047779"/>
    </source>
</evidence>
<evidence type="ECO:0000256" key="34">
    <source>
        <dbReference type="PIRSR" id="PIRSR031924-51"/>
    </source>
</evidence>
<dbReference type="PIRSF" id="PIRSF031924">
    <property type="entry name" value="Pi-irrepressible_AP"/>
    <property type="match status" value="1"/>
</dbReference>
<comment type="catalytic activity">
    <reaction evidence="30">
        <text>1-(9Z,12Z)-octadecadienoyl-sn-glycero-3-phosphocholine + H2O = 1-(9Z,12Z-octadecadienoyl)-sn-glycerol + phosphocholine + H(+)</text>
        <dbReference type="Rhea" id="RHEA:41115"/>
        <dbReference type="ChEBI" id="CHEBI:15377"/>
        <dbReference type="ChEBI" id="CHEBI:15378"/>
        <dbReference type="ChEBI" id="CHEBI:28733"/>
        <dbReference type="ChEBI" id="CHEBI:75561"/>
        <dbReference type="ChEBI" id="CHEBI:295975"/>
    </reaction>
    <physiologicalReaction direction="left-to-right" evidence="30">
        <dbReference type="Rhea" id="RHEA:41116"/>
    </physiologicalReaction>
</comment>
<evidence type="ECO:0000256" key="19">
    <source>
        <dbReference type="ARBA" id="ARBA00032556"/>
    </source>
</evidence>
<evidence type="ECO:0000256" key="13">
    <source>
        <dbReference type="ARBA" id="ARBA00023098"/>
    </source>
</evidence>
<feature type="active site" description="Phosphothreonine intermediate" evidence="33">
    <location>
        <position position="75"/>
    </location>
</feature>
<dbReference type="NCBIfam" id="NF042991">
    <property type="entry name" value="alk_phos_PafA"/>
    <property type="match status" value="1"/>
</dbReference>
<evidence type="ECO:0000313" key="36">
    <source>
        <dbReference type="EMBL" id="KAB5487512.1"/>
    </source>
</evidence>
<comment type="catalytic activity">
    <reaction evidence="24">
        <text>a 1-O-alkyl-sn-glycero-3-phosphocholine + H2O = a 1-O-alkyl-sn-glycerol + phosphocholine + H(+)</text>
        <dbReference type="Rhea" id="RHEA:36083"/>
        <dbReference type="ChEBI" id="CHEBI:15377"/>
        <dbReference type="ChEBI" id="CHEBI:15378"/>
        <dbReference type="ChEBI" id="CHEBI:15850"/>
        <dbReference type="ChEBI" id="CHEBI:30909"/>
        <dbReference type="ChEBI" id="CHEBI:295975"/>
    </reaction>
    <physiologicalReaction direction="left-to-right" evidence="24">
        <dbReference type="Rhea" id="RHEA:36084"/>
    </physiologicalReaction>
</comment>
<dbReference type="Gene3D" id="3.40.720.10">
    <property type="entry name" value="Alkaline Phosphatase, subunit A"/>
    <property type="match status" value="1"/>
</dbReference>
<evidence type="ECO:0000256" key="33">
    <source>
        <dbReference type="PIRSR" id="PIRSR031924-50"/>
    </source>
</evidence>
<evidence type="ECO:0000256" key="4">
    <source>
        <dbReference type="ARBA" id="ARBA00012318"/>
    </source>
</evidence>
<dbReference type="AlphaFoldDB" id="A0A5N5IRC7"/>